<dbReference type="OrthoDB" id="4161683at2759"/>
<reference evidence="3 4" key="1">
    <citation type="submission" date="2015-01" db="EMBL/GenBank/DDBJ databases">
        <title>The Genome Sequence of Fonsecaea multimorphosa CBS 102226.</title>
        <authorList>
            <consortium name="The Broad Institute Genomics Platform"/>
            <person name="Cuomo C."/>
            <person name="de Hoog S."/>
            <person name="Gorbushina A."/>
            <person name="Stielow B."/>
            <person name="Teixiera M."/>
            <person name="Abouelleil A."/>
            <person name="Chapman S.B."/>
            <person name="Priest M."/>
            <person name="Young S.K."/>
            <person name="Wortman J."/>
            <person name="Nusbaum C."/>
            <person name="Birren B."/>
        </authorList>
    </citation>
    <scope>NUCLEOTIDE SEQUENCE [LARGE SCALE GENOMIC DNA]</scope>
    <source>
        <strain evidence="3 4">CBS 102226</strain>
    </source>
</reference>
<dbReference type="Proteomes" id="UP000053411">
    <property type="component" value="Unassembled WGS sequence"/>
</dbReference>
<evidence type="ECO:0000256" key="1">
    <source>
        <dbReference type="SAM" id="MobiDB-lite"/>
    </source>
</evidence>
<dbReference type="EMBL" id="KN848068">
    <property type="protein sequence ID" value="KIX99827.1"/>
    <property type="molecule type" value="Genomic_DNA"/>
</dbReference>
<feature type="compositionally biased region" description="Acidic residues" evidence="1">
    <location>
        <begin position="269"/>
        <end position="287"/>
    </location>
</feature>
<feature type="compositionally biased region" description="Basic and acidic residues" evidence="1">
    <location>
        <begin position="293"/>
        <end position="315"/>
    </location>
</feature>
<gene>
    <name evidence="3" type="ORF">Z520_04463</name>
</gene>
<feature type="compositionally biased region" description="Polar residues" evidence="1">
    <location>
        <begin position="316"/>
        <end position="325"/>
    </location>
</feature>
<keyword evidence="2" id="KW-1133">Transmembrane helix</keyword>
<keyword evidence="4" id="KW-1185">Reference proteome</keyword>
<evidence type="ECO:0000313" key="3">
    <source>
        <dbReference type="EMBL" id="KIX99827.1"/>
    </source>
</evidence>
<feature type="transmembrane region" description="Helical" evidence="2">
    <location>
        <begin position="56"/>
        <end position="76"/>
    </location>
</feature>
<organism evidence="3 4">
    <name type="scientific">Fonsecaea multimorphosa CBS 102226</name>
    <dbReference type="NCBI Taxonomy" id="1442371"/>
    <lineage>
        <taxon>Eukaryota</taxon>
        <taxon>Fungi</taxon>
        <taxon>Dikarya</taxon>
        <taxon>Ascomycota</taxon>
        <taxon>Pezizomycotina</taxon>
        <taxon>Eurotiomycetes</taxon>
        <taxon>Chaetothyriomycetidae</taxon>
        <taxon>Chaetothyriales</taxon>
        <taxon>Herpotrichiellaceae</taxon>
        <taxon>Fonsecaea</taxon>
    </lineage>
</organism>
<accession>A0A0D2K1T8</accession>
<dbReference type="GeneID" id="27710209"/>
<evidence type="ECO:0000256" key="2">
    <source>
        <dbReference type="SAM" id="Phobius"/>
    </source>
</evidence>
<feature type="region of interest" description="Disordered" evidence="1">
    <location>
        <begin position="207"/>
        <end position="331"/>
    </location>
</feature>
<keyword evidence="2" id="KW-0812">Transmembrane</keyword>
<evidence type="ECO:0000313" key="4">
    <source>
        <dbReference type="Proteomes" id="UP000053411"/>
    </source>
</evidence>
<feature type="transmembrane region" description="Helical" evidence="2">
    <location>
        <begin position="30"/>
        <end position="49"/>
    </location>
</feature>
<feature type="compositionally biased region" description="Basic and acidic residues" evidence="1">
    <location>
        <begin position="257"/>
        <end position="268"/>
    </location>
</feature>
<protein>
    <submittedName>
        <fullName evidence="3">Uncharacterized protein</fullName>
    </submittedName>
</protein>
<dbReference type="AlphaFoldDB" id="A0A0D2K1T8"/>
<proteinExistence type="predicted"/>
<name>A0A0D2K1T8_9EURO</name>
<sequence>MLRLPKPASFWGIILLVAAYDLLLEDVTTYLLPCMATMITLPDGLWLWAWRYREAFFQRCLLCFSINYSLWIYHAMQSDDGLFPWATTIHAQRPPSLPIPASWNEAIDVLFLQVEYLASTGAHIFAALPFHEPATYLVLYLVLRAKKLILKFFVLFCLANLAIWIALKYSCDAREVIKDLSARAFKCIYQVLVYGIGNDEFEPPVPGSFPVTKSYGSPESDESSSVDSLISRNDPRNGRSLPLPSPTASDNCATNEPAEREFEPKDTDTSTDTDTGTDTDTDADTDTESCSCCDEKGREKQHEHDLDLDPDHDNVQHATNPNVNEMESFPERPPDSFRFHFRRIDHLGRRNAWDWTNIPTVRIMVKWWEVQGQGREDQEEGEDEYEEE</sequence>
<keyword evidence="2" id="KW-0472">Membrane</keyword>
<feature type="transmembrane region" description="Helical" evidence="2">
    <location>
        <begin position="7"/>
        <end position="24"/>
    </location>
</feature>
<feature type="transmembrane region" description="Helical" evidence="2">
    <location>
        <begin position="122"/>
        <end position="143"/>
    </location>
</feature>
<dbReference type="VEuPathDB" id="FungiDB:Z520_04463"/>
<feature type="transmembrane region" description="Helical" evidence="2">
    <location>
        <begin position="148"/>
        <end position="167"/>
    </location>
</feature>
<dbReference type="RefSeq" id="XP_016633950.1">
    <property type="nucleotide sequence ID" value="XM_016774970.1"/>
</dbReference>